<comment type="caution">
    <text evidence="1">The sequence shown here is derived from an EMBL/GenBank/DDBJ whole genome shotgun (WGS) entry which is preliminary data.</text>
</comment>
<sequence length="70" mass="7362">MAPEKARHVEYTMKSEKTVKVTAGVSHQRSARRVLTPMRALVGPFTPVEPAAVSRASVDAIATSGGSGAR</sequence>
<accession>A0ABP8XR76</accession>
<keyword evidence="2" id="KW-1185">Reference proteome</keyword>
<protein>
    <submittedName>
        <fullName evidence="1">Uncharacterized protein</fullName>
    </submittedName>
</protein>
<dbReference type="Proteomes" id="UP001499974">
    <property type="component" value="Unassembled WGS sequence"/>
</dbReference>
<reference evidence="2" key="1">
    <citation type="journal article" date="2019" name="Int. J. Syst. Evol. Microbiol.">
        <title>The Global Catalogue of Microorganisms (GCM) 10K type strain sequencing project: providing services to taxonomists for standard genome sequencing and annotation.</title>
        <authorList>
            <consortium name="The Broad Institute Genomics Platform"/>
            <consortium name="The Broad Institute Genome Sequencing Center for Infectious Disease"/>
            <person name="Wu L."/>
            <person name="Ma J."/>
        </authorList>
    </citation>
    <scope>NUCLEOTIDE SEQUENCE [LARGE SCALE GENOMIC DNA]</scope>
    <source>
        <strain evidence="2">JCM 18531</strain>
    </source>
</reference>
<gene>
    <name evidence="1" type="ORF">GCM10023349_35240</name>
</gene>
<dbReference type="EMBL" id="BAABKM010000002">
    <property type="protein sequence ID" value="GAA4713026.1"/>
    <property type="molecule type" value="Genomic_DNA"/>
</dbReference>
<organism evidence="1 2">
    <name type="scientific">Nocardioides conyzicola</name>
    <dbReference type="NCBI Taxonomy" id="1651781"/>
    <lineage>
        <taxon>Bacteria</taxon>
        <taxon>Bacillati</taxon>
        <taxon>Actinomycetota</taxon>
        <taxon>Actinomycetes</taxon>
        <taxon>Propionibacteriales</taxon>
        <taxon>Nocardioidaceae</taxon>
        <taxon>Nocardioides</taxon>
    </lineage>
</organism>
<evidence type="ECO:0000313" key="2">
    <source>
        <dbReference type="Proteomes" id="UP001499974"/>
    </source>
</evidence>
<proteinExistence type="predicted"/>
<name>A0ABP8XR76_9ACTN</name>
<evidence type="ECO:0000313" key="1">
    <source>
        <dbReference type="EMBL" id="GAA4713026.1"/>
    </source>
</evidence>